<reference evidence="1 2" key="1">
    <citation type="submission" date="2014-12" db="EMBL/GenBank/DDBJ databases">
        <title>16Stimator: statistical estimation of ribosomal gene copy numbers from draft genome assemblies.</title>
        <authorList>
            <person name="Perisin M.A."/>
            <person name="Vetter M."/>
            <person name="Gilbert J.A."/>
            <person name="Bergelson J."/>
        </authorList>
    </citation>
    <scope>NUCLEOTIDE SEQUENCE [LARGE SCALE GENOMIC DNA]</scope>
    <source>
        <strain evidence="1 2">MEJ076</strain>
    </source>
</reference>
<sequence length="156" mass="17756">MAKTQAEIQREYRERKKAQAKAVQAKPTPSIDRVIAGADRTFAAFLKEREANFSLPENLHWVGVELEVDLMADRPTLERQVDWEEMGLEVNSLTVATAMTAILIDSAKELADMINAYKLEEIDRQMQNASPVKKGTLEALRKRLEKKTSHFFPVIE</sequence>
<organism evidence="1 2">
    <name type="scientific">Agrobacterium tumefaciens</name>
    <dbReference type="NCBI Taxonomy" id="358"/>
    <lineage>
        <taxon>Bacteria</taxon>
        <taxon>Pseudomonadati</taxon>
        <taxon>Pseudomonadota</taxon>
        <taxon>Alphaproteobacteria</taxon>
        <taxon>Hyphomicrobiales</taxon>
        <taxon>Rhizobiaceae</taxon>
        <taxon>Rhizobium/Agrobacterium group</taxon>
        <taxon>Agrobacterium</taxon>
        <taxon>Agrobacterium tumefaciens complex</taxon>
    </lineage>
</organism>
<dbReference type="OrthoDB" id="8410742at2"/>
<dbReference type="Proteomes" id="UP000035017">
    <property type="component" value="Unassembled WGS sequence"/>
</dbReference>
<dbReference type="EMBL" id="JXQV01000030">
    <property type="protein sequence ID" value="KIP99275.1"/>
    <property type="molecule type" value="Genomic_DNA"/>
</dbReference>
<comment type="caution">
    <text evidence="1">The sequence shown here is derived from an EMBL/GenBank/DDBJ whole genome shotgun (WGS) entry which is preliminary data.</text>
</comment>
<gene>
    <name evidence="1" type="ORF">RU07_21830</name>
</gene>
<evidence type="ECO:0000313" key="1">
    <source>
        <dbReference type="EMBL" id="KIP99275.1"/>
    </source>
</evidence>
<name>A0A0D0JUQ3_AGRTU</name>
<accession>A0A0D0JUQ3</accession>
<dbReference type="AlphaFoldDB" id="A0A0D0JUQ3"/>
<proteinExistence type="predicted"/>
<protein>
    <submittedName>
        <fullName evidence="1">Uncharacterized protein</fullName>
    </submittedName>
</protein>
<evidence type="ECO:0000313" key="2">
    <source>
        <dbReference type="Proteomes" id="UP000035017"/>
    </source>
</evidence>